<proteinExistence type="inferred from homology"/>
<dbReference type="GO" id="GO:0009691">
    <property type="term" value="P:cytokinin biosynthetic process"/>
    <property type="evidence" value="ECO:0007669"/>
    <property type="project" value="UniProtKB-UniRule"/>
</dbReference>
<dbReference type="InterPro" id="IPR005269">
    <property type="entry name" value="LOG"/>
</dbReference>
<sequence>MPARGAGAVQHRSVPPHPERPPATTDEELLGTKRRSIVATRTESERVEVIEHELRTGFGALRELGPAVSFFGSARTPPEADAYAKARETARRLGEAGFAIITGGGPGIMEAANRGARDADATSVGLNIELPFEQAANAYQDIELRFSYFFTRKLMFVRYATAFVVMPGGFGTLDELFEALVLEQVDKIRDFPIILFGTAFWAGLQAWIVERLLDEGLIGPADPGLLVATDDPAEVVRLVEAARTRQEDP</sequence>
<dbReference type="EC" id="3.2.2.n1" evidence="1"/>
<comment type="similarity">
    <text evidence="1">Belongs to the LOG family.</text>
</comment>
<dbReference type="PANTHER" id="PTHR43393:SF2">
    <property type="entry name" value="CYTOKININ RIBOSIDE 5'-MONOPHOSPHATE PHOSPHORIBOHYDROLASE"/>
    <property type="match status" value="1"/>
</dbReference>
<gene>
    <name evidence="3" type="ORF">FSW04_08615</name>
</gene>
<evidence type="ECO:0000313" key="4">
    <source>
        <dbReference type="Proteomes" id="UP000321805"/>
    </source>
</evidence>
<dbReference type="Gene3D" id="3.40.50.450">
    <property type="match status" value="1"/>
</dbReference>
<dbReference type="Pfam" id="PF03641">
    <property type="entry name" value="Lysine_decarbox"/>
    <property type="match status" value="1"/>
</dbReference>
<keyword evidence="1" id="KW-0378">Hydrolase</keyword>
<dbReference type="InterPro" id="IPR031100">
    <property type="entry name" value="LOG_fam"/>
</dbReference>
<evidence type="ECO:0000256" key="1">
    <source>
        <dbReference type="RuleBase" id="RU363015"/>
    </source>
</evidence>
<dbReference type="KEGG" id="bsol:FSW04_08615"/>
<dbReference type="AlphaFoldDB" id="A0A5B8UBY4"/>
<organism evidence="3 4">
    <name type="scientific">Baekduia soli</name>
    <dbReference type="NCBI Taxonomy" id="496014"/>
    <lineage>
        <taxon>Bacteria</taxon>
        <taxon>Bacillati</taxon>
        <taxon>Actinomycetota</taxon>
        <taxon>Thermoleophilia</taxon>
        <taxon>Solirubrobacterales</taxon>
        <taxon>Baekduiaceae</taxon>
        <taxon>Baekduia</taxon>
    </lineage>
</organism>
<dbReference type="GO" id="GO:0005829">
    <property type="term" value="C:cytosol"/>
    <property type="evidence" value="ECO:0007669"/>
    <property type="project" value="TreeGrafter"/>
</dbReference>
<reference evidence="3 4" key="1">
    <citation type="journal article" date="2018" name="J. Microbiol.">
        <title>Baekduia soli gen. nov., sp. nov., a novel bacterium isolated from the soil of Baekdu Mountain and proposal of a novel family name, Baekduiaceae fam. nov.</title>
        <authorList>
            <person name="An D.S."/>
            <person name="Siddiqi M.Z."/>
            <person name="Kim K.H."/>
            <person name="Yu H.S."/>
            <person name="Im W.T."/>
        </authorList>
    </citation>
    <scope>NUCLEOTIDE SEQUENCE [LARGE SCALE GENOMIC DNA]</scope>
    <source>
        <strain evidence="3 4">BR7-21</strain>
    </source>
</reference>
<accession>A0A5B8UBY4</accession>
<keyword evidence="1" id="KW-0203">Cytokinin biosynthesis</keyword>
<evidence type="ECO:0000256" key="2">
    <source>
        <dbReference type="SAM" id="MobiDB-lite"/>
    </source>
</evidence>
<protein>
    <recommendedName>
        <fullName evidence="1">Cytokinin riboside 5'-monophosphate phosphoribohydrolase</fullName>
        <ecNumber evidence="1">3.2.2.n1</ecNumber>
    </recommendedName>
</protein>
<comment type="catalytic activity">
    <reaction evidence="1">
        <text>N(6)-(dimethylallyl)adenosine 5'-phosphate + H2O = N(6)-dimethylallyladenine + D-ribose 5-phosphate</text>
        <dbReference type="Rhea" id="RHEA:48560"/>
        <dbReference type="ChEBI" id="CHEBI:15377"/>
        <dbReference type="ChEBI" id="CHEBI:17660"/>
        <dbReference type="ChEBI" id="CHEBI:57526"/>
        <dbReference type="ChEBI" id="CHEBI:78346"/>
        <dbReference type="EC" id="3.2.2.n1"/>
    </reaction>
</comment>
<feature type="region of interest" description="Disordered" evidence="2">
    <location>
        <begin position="1"/>
        <end position="32"/>
    </location>
</feature>
<dbReference type="SUPFAM" id="SSF102405">
    <property type="entry name" value="MCP/YpsA-like"/>
    <property type="match status" value="1"/>
</dbReference>
<dbReference type="EMBL" id="CP042430">
    <property type="protein sequence ID" value="QEC50703.1"/>
    <property type="molecule type" value="Genomic_DNA"/>
</dbReference>
<dbReference type="NCBIfam" id="TIGR00730">
    <property type="entry name" value="Rossman fold protein, TIGR00730 family"/>
    <property type="match status" value="1"/>
</dbReference>
<name>A0A5B8UBY4_9ACTN</name>
<dbReference type="PANTHER" id="PTHR43393">
    <property type="entry name" value="CYTOKININ RIBOSIDE 5'-MONOPHOSPHATE PHOSPHORIBOHYDROLASE"/>
    <property type="match status" value="1"/>
</dbReference>
<dbReference type="OrthoDB" id="9801098at2"/>
<dbReference type="Proteomes" id="UP000321805">
    <property type="component" value="Chromosome"/>
</dbReference>
<keyword evidence="4" id="KW-1185">Reference proteome</keyword>
<dbReference type="InterPro" id="IPR052341">
    <property type="entry name" value="LOG_family_nucleotidases"/>
</dbReference>
<dbReference type="GO" id="GO:0102682">
    <property type="term" value="F:cytokinin riboside 5'-monophosphate phosphoribohydrolase activity"/>
    <property type="evidence" value="ECO:0007669"/>
    <property type="project" value="RHEA"/>
</dbReference>
<evidence type="ECO:0000313" key="3">
    <source>
        <dbReference type="EMBL" id="QEC50703.1"/>
    </source>
</evidence>
<comment type="catalytic activity">
    <reaction evidence="1">
        <text>9-ribosyl-trans-zeatin 5'-phosphate + H2O = trans-zeatin + D-ribose 5-phosphate</text>
        <dbReference type="Rhea" id="RHEA:48564"/>
        <dbReference type="ChEBI" id="CHEBI:15377"/>
        <dbReference type="ChEBI" id="CHEBI:16522"/>
        <dbReference type="ChEBI" id="CHEBI:78346"/>
        <dbReference type="ChEBI" id="CHEBI:87947"/>
        <dbReference type="EC" id="3.2.2.n1"/>
    </reaction>
</comment>